<dbReference type="GeneID" id="79826744"/>
<dbReference type="GO" id="GO:0006729">
    <property type="term" value="P:tetrahydrobiopterin biosynthetic process"/>
    <property type="evidence" value="ECO:0007669"/>
    <property type="project" value="InterPro"/>
</dbReference>
<dbReference type="Pfam" id="PF01329">
    <property type="entry name" value="Pterin_4a"/>
    <property type="match status" value="1"/>
</dbReference>
<dbReference type="SUPFAM" id="SSF55248">
    <property type="entry name" value="PCD-like"/>
    <property type="match status" value="1"/>
</dbReference>
<dbReference type="AlphaFoldDB" id="A0A4R8MW97"/>
<evidence type="ECO:0000256" key="4">
    <source>
        <dbReference type="ARBA" id="ARBA00023239"/>
    </source>
</evidence>
<dbReference type="RefSeq" id="WP_004784980.1">
    <property type="nucleotide sequence ID" value="NZ_JAMQPX010000001.1"/>
</dbReference>
<dbReference type="EC" id="4.2.1.96" evidence="3"/>
<dbReference type="InterPro" id="IPR001533">
    <property type="entry name" value="Pterin_deHydtase"/>
</dbReference>
<dbReference type="OrthoDB" id="9794987at2"/>
<evidence type="ECO:0000256" key="2">
    <source>
        <dbReference type="ARBA" id="ARBA00006472"/>
    </source>
</evidence>
<accession>A0A4R8MW97</accession>
<comment type="caution">
    <text evidence="5">The sequence shown here is derived from an EMBL/GenBank/DDBJ whole genome shotgun (WGS) entry which is preliminary data.</text>
</comment>
<evidence type="ECO:0000256" key="3">
    <source>
        <dbReference type="ARBA" id="ARBA00013252"/>
    </source>
</evidence>
<evidence type="ECO:0000313" key="5">
    <source>
        <dbReference type="EMBL" id="TDY72428.1"/>
    </source>
</evidence>
<evidence type="ECO:0000256" key="1">
    <source>
        <dbReference type="ARBA" id="ARBA00001554"/>
    </source>
</evidence>
<evidence type="ECO:0000313" key="6">
    <source>
        <dbReference type="Proteomes" id="UP000294684"/>
    </source>
</evidence>
<organism evidence="5 6">
    <name type="scientific">Leptospira meyeri</name>
    <dbReference type="NCBI Taxonomy" id="29508"/>
    <lineage>
        <taxon>Bacteria</taxon>
        <taxon>Pseudomonadati</taxon>
        <taxon>Spirochaetota</taxon>
        <taxon>Spirochaetia</taxon>
        <taxon>Leptospirales</taxon>
        <taxon>Leptospiraceae</taxon>
        <taxon>Leptospira</taxon>
    </lineage>
</organism>
<dbReference type="Gene3D" id="3.30.1360.20">
    <property type="entry name" value="Transcriptional coactivator/pterin dehydratase"/>
    <property type="match status" value="1"/>
</dbReference>
<dbReference type="EMBL" id="SORO01000001">
    <property type="protein sequence ID" value="TDY72428.1"/>
    <property type="molecule type" value="Genomic_DNA"/>
</dbReference>
<dbReference type="PANTHER" id="PTHR12599">
    <property type="entry name" value="PTERIN-4-ALPHA-CARBINOLAMINE DEHYDRATASE"/>
    <property type="match status" value="1"/>
</dbReference>
<name>A0A4R8MW97_LEPME</name>
<sequence>MRKKPTNLSDLEIKNLLNTYKEWELDTKDGVPFFKMEKEFRNFTEAFSFITKVALVSESIDHHAEIWNVYNKLRLQLFTHETNSVTTRDKDFITRLMD</sequence>
<keyword evidence="6" id="KW-1185">Reference proteome</keyword>
<dbReference type="STRING" id="1193051.LEP1GSC017_2533"/>
<comment type="catalytic activity">
    <reaction evidence="1">
        <text>(4aS,6R)-4a-hydroxy-L-erythro-5,6,7,8-tetrahydrobiopterin = (6R)-L-erythro-6,7-dihydrobiopterin + H2O</text>
        <dbReference type="Rhea" id="RHEA:11920"/>
        <dbReference type="ChEBI" id="CHEBI:15377"/>
        <dbReference type="ChEBI" id="CHEBI:15642"/>
        <dbReference type="ChEBI" id="CHEBI:43120"/>
        <dbReference type="EC" id="4.2.1.96"/>
    </reaction>
</comment>
<dbReference type="GO" id="GO:0008124">
    <property type="term" value="F:4-alpha-hydroxytetrahydrobiopterin dehydratase activity"/>
    <property type="evidence" value="ECO:0007669"/>
    <property type="project" value="UniProtKB-EC"/>
</dbReference>
<proteinExistence type="inferred from homology"/>
<dbReference type="Proteomes" id="UP000294684">
    <property type="component" value="Unassembled WGS sequence"/>
</dbReference>
<keyword evidence="4" id="KW-0456">Lyase</keyword>
<dbReference type="PANTHER" id="PTHR12599:SF0">
    <property type="entry name" value="PTERIN-4-ALPHA-CARBINOLAMINE DEHYDRATASE"/>
    <property type="match status" value="1"/>
</dbReference>
<comment type="similarity">
    <text evidence="2">Belongs to the pterin-4-alpha-carbinolamine dehydratase family.</text>
</comment>
<reference evidence="5 6" key="1">
    <citation type="submission" date="2019-03" db="EMBL/GenBank/DDBJ databases">
        <title>Genomic Encyclopedia of Archaeal and Bacterial Type Strains, Phase II (KMG-II): from individual species to whole genera.</title>
        <authorList>
            <person name="Goeker M."/>
        </authorList>
    </citation>
    <scope>NUCLEOTIDE SEQUENCE [LARGE SCALE GENOMIC DNA]</scope>
    <source>
        <strain evidence="5 6">DSM 21537</strain>
    </source>
</reference>
<dbReference type="InterPro" id="IPR036428">
    <property type="entry name" value="PCD_sf"/>
</dbReference>
<gene>
    <name evidence="5" type="ORF">CLV96_1423</name>
</gene>
<protein>
    <recommendedName>
        <fullName evidence="3">4a-hydroxytetrahydrobiopterin dehydratase</fullName>
        <ecNumber evidence="3">4.2.1.96</ecNumber>
    </recommendedName>
</protein>